<dbReference type="Pfam" id="PF13671">
    <property type="entry name" value="AAA_33"/>
    <property type="match status" value="1"/>
</dbReference>
<dbReference type="RefSeq" id="WP_204815846.1">
    <property type="nucleotide sequence ID" value="NZ_JANHOF010000001.1"/>
</dbReference>
<gene>
    <name evidence="1" type="ORF">ACFFJ8_25320</name>
</gene>
<keyword evidence="2" id="KW-1185">Reference proteome</keyword>
<proteinExistence type="predicted"/>
<dbReference type="Proteomes" id="UP001589818">
    <property type="component" value="Unassembled WGS sequence"/>
</dbReference>
<dbReference type="SUPFAM" id="SSF52540">
    <property type="entry name" value="P-loop containing nucleoside triphosphate hydrolases"/>
    <property type="match status" value="1"/>
</dbReference>
<evidence type="ECO:0000313" key="2">
    <source>
        <dbReference type="Proteomes" id="UP001589818"/>
    </source>
</evidence>
<dbReference type="InterPro" id="IPR027417">
    <property type="entry name" value="P-loop_NTPase"/>
</dbReference>
<evidence type="ECO:0000313" key="1">
    <source>
        <dbReference type="EMBL" id="MFC0394668.1"/>
    </source>
</evidence>
<protein>
    <submittedName>
        <fullName evidence="1">AAA family ATPase</fullName>
    </submittedName>
</protein>
<reference evidence="1 2" key="1">
    <citation type="submission" date="2024-09" db="EMBL/GenBank/DDBJ databases">
        <authorList>
            <person name="Sun Q."/>
            <person name="Mori K."/>
        </authorList>
    </citation>
    <scope>NUCLEOTIDE SEQUENCE [LARGE SCALE GENOMIC DNA]</scope>
    <source>
        <strain evidence="1 2">CCM 4839</strain>
    </source>
</reference>
<accession>A0ABV6JFG5</accession>
<dbReference type="EMBL" id="JBHLVF010000041">
    <property type="protein sequence ID" value="MFC0394668.1"/>
    <property type="molecule type" value="Genomic_DNA"/>
</dbReference>
<sequence length="198" mass="23180">MIIWINGAFGSGKTQTAYELHRRLPDSIVFDPENAGYFIRKNIPKAIAEDDFQNYTMWREINYSMLTYLYREYEGTILVPMSIVNPQIFDELIGKLRNDNVNVHHFTLWASRDVLQRRLRSRGEGKHSWAVQQIDRCMAGLSDDRFKPHLETDPLTTPEVAETIARLLGLDLQPDDRGLVRKAFDRLITQVRHIRFFN</sequence>
<name>A0ABV6JFG5_9BACL</name>
<organism evidence="1 2">
    <name type="scientific">Paenibacillus mendelii</name>
    <dbReference type="NCBI Taxonomy" id="206163"/>
    <lineage>
        <taxon>Bacteria</taxon>
        <taxon>Bacillati</taxon>
        <taxon>Bacillota</taxon>
        <taxon>Bacilli</taxon>
        <taxon>Bacillales</taxon>
        <taxon>Paenibacillaceae</taxon>
        <taxon>Paenibacillus</taxon>
    </lineage>
</organism>
<dbReference type="Gene3D" id="3.40.50.300">
    <property type="entry name" value="P-loop containing nucleotide triphosphate hydrolases"/>
    <property type="match status" value="1"/>
</dbReference>
<comment type="caution">
    <text evidence="1">The sequence shown here is derived from an EMBL/GenBank/DDBJ whole genome shotgun (WGS) entry which is preliminary data.</text>
</comment>